<dbReference type="EMBL" id="JBHSNZ010000018">
    <property type="protein sequence ID" value="MFC5810561.1"/>
    <property type="molecule type" value="Genomic_DNA"/>
</dbReference>
<organism evidence="2 3">
    <name type="scientific">Streptomyces heilongjiangensis</name>
    <dbReference type="NCBI Taxonomy" id="945052"/>
    <lineage>
        <taxon>Bacteria</taxon>
        <taxon>Bacillati</taxon>
        <taxon>Actinomycetota</taxon>
        <taxon>Actinomycetes</taxon>
        <taxon>Kitasatosporales</taxon>
        <taxon>Streptomycetaceae</taxon>
        <taxon>Streptomyces</taxon>
    </lineage>
</organism>
<reference evidence="3" key="1">
    <citation type="journal article" date="2019" name="Int. J. Syst. Evol. Microbiol.">
        <title>The Global Catalogue of Microorganisms (GCM) 10K type strain sequencing project: providing services to taxonomists for standard genome sequencing and annotation.</title>
        <authorList>
            <consortium name="The Broad Institute Genomics Platform"/>
            <consortium name="The Broad Institute Genome Sequencing Center for Infectious Disease"/>
            <person name="Wu L."/>
            <person name="Ma J."/>
        </authorList>
    </citation>
    <scope>NUCLEOTIDE SEQUENCE [LARGE SCALE GENOMIC DNA]</scope>
    <source>
        <strain evidence="3">JCM 9918</strain>
    </source>
</reference>
<comment type="caution">
    <text evidence="2">The sequence shown here is derived from an EMBL/GenBank/DDBJ whole genome shotgun (WGS) entry which is preliminary data.</text>
</comment>
<name>A0ABW1BCK1_9ACTN</name>
<feature type="compositionally biased region" description="Basic and acidic residues" evidence="1">
    <location>
        <begin position="1"/>
        <end position="12"/>
    </location>
</feature>
<proteinExistence type="predicted"/>
<dbReference type="RefSeq" id="WP_272171570.1">
    <property type="nucleotide sequence ID" value="NZ_JAQOSL010000032.1"/>
</dbReference>
<gene>
    <name evidence="2" type="ORF">ACFQGO_24205</name>
</gene>
<sequence length="176" mass="17713">MSWRTLDDDRAARSARASAAYAGQGAPGPRRARAPLSRLPGEAPWSARAAALRSAGLDPARAPARGAAPVPTHPAAVRAALGVDAASLGPERLAAHLARIGALRSAVAADLARGSRMPAAVASRLRSTTTTPALAHALTAERAAAVPRTSAAAATRPPTPVVRPASAPGPGVPHRR</sequence>
<feature type="region of interest" description="Disordered" evidence="1">
    <location>
        <begin position="1"/>
        <end position="40"/>
    </location>
</feature>
<dbReference type="Proteomes" id="UP001596112">
    <property type="component" value="Unassembled WGS sequence"/>
</dbReference>
<keyword evidence="3" id="KW-1185">Reference proteome</keyword>
<accession>A0ABW1BCK1</accession>
<evidence type="ECO:0000256" key="1">
    <source>
        <dbReference type="SAM" id="MobiDB-lite"/>
    </source>
</evidence>
<feature type="compositionally biased region" description="Low complexity" evidence="1">
    <location>
        <begin position="141"/>
        <end position="168"/>
    </location>
</feature>
<protein>
    <submittedName>
        <fullName evidence="2">Uncharacterized protein</fullName>
    </submittedName>
</protein>
<feature type="region of interest" description="Disordered" evidence="1">
    <location>
        <begin position="141"/>
        <end position="176"/>
    </location>
</feature>
<evidence type="ECO:0000313" key="3">
    <source>
        <dbReference type="Proteomes" id="UP001596112"/>
    </source>
</evidence>
<feature type="compositionally biased region" description="Low complexity" evidence="1">
    <location>
        <begin position="14"/>
        <end position="39"/>
    </location>
</feature>
<evidence type="ECO:0000313" key="2">
    <source>
        <dbReference type="EMBL" id="MFC5810561.1"/>
    </source>
</evidence>